<gene>
    <name evidence="4" type="ORF">VFH_I159640</name>
</gene>
<keyword evidence="5" id="KW-1185">Reference proteome</keyword>
<name>A0AAV0Z823_VICFA</name>
<evidence type="ECO:0000256" key="1">
    <source>
        <dbReference type="ARBA" id="ARBA00009986"/>
    </source>
</evidence>
<feature type="domain" description="Aldehyde dehydrogenase" evidence="3">
    <location>
        <begin position="141"/>
        <end position="396"/>
    </location>
</feature>
<dbReference type="Gene3D" id="3.40.605.10">
    <property type="entry name" value="Aldehyde Dehydrogenase, Chain A, domain 1"/>
    <property type="match status" value="2"/>
</dbReference>
<dbReference type="InterPro" id="IPR016162">
    <property type="entry name" value="Ald_DH_N"/>
</dbReference>
<keyword evidence="2" id="KW-0560">Oxidoreductase</keyword>
<dbReference type="InterPro" id="IPR016163">
    <property type="entry name" value="Ald_DH_C"/>
</dbReference>
<evidence type="ECO:0000256" key="2">
    <source>
        <dbReference type="ARBA" id="ARBA00023002"/>
    </source>
</evidence>
<dbReference type="AlphaFoldDB" id="A0AAV0Z823"/>
<organism evidence="4 5">
    <name type="scientific">Vicia faba</name>
    <name type="common">Broad bean</name>
    <name type="synonym">Faba vulgaris</name>
    <dbReference type="NCBI Taxonomy" id="3906"/>
    <lineage>
        <taxon>Eukaryota</taxon>
        <taxon>Viridiplantae</taxon>
        <taxon>Streptophyta</taxon>
        <taxon>Embryophyta</taxon>
        <taxon>Tracheophyta</taxon>
        <taxon>Spermatophyta</taxon>
        <taxon>Magnoliopsida</taxon>
        <taxon>eudicotyledons</taxon>
        <taxon>Gunneridae</taxon>
        <taxon>Pentapetalae</taxon>
        <taxon>rosids</taxon>
        <taxon>fabids</taxon>
        <taxon>Fabales</taxon>
        <taxon>Fabaceae</taxon>
        <taxon>Papilionoideae</taxon>
        <taxon>50 kb inversion clade</taxon>
        <taxon>NPAAA clade</taxon>
        <taxon>Hologalegina</taxon>
        <taxon>IRL clade</taxon>
        <taxon>Fabeae</taxon>
        <taxon>Vicia</taxon>
    </lineage>
</organism>
<dbReference type="InterPro" id="IPR015590">
    <property type="entry name" value="Aldehyde_DH_dom"/>
</dbReference>
<accession>A0AAV0Z823</accession>
<dbReference type="Pfam" id="PF00171">
    <property type="entry name" value="Aldedh"/>
    <property type="match status" value="1"/>
</dbReference>
<proteinExistence type="inferred from homology"/>
<comment type="similarity">
    <text evidence="1">Belongs to the aldehyde dehydrogenase family.</text>
</comment>
<dbReference type="Proteomes" id="UP001157006">
    <property type="component" value="Chromosome 1S"/>
</dbReference>
<dbReference type="PROSITE" id="PS00070">
    <property type="entry name" value="ALDEHYDE_DEHYDR_CYS"/>
    <property type="match status" value="1"/>
</dbReference>
<reference evidence="4 5" key="1">
    <citation type="submission" date="2023-01" db="EMBL/GenBank/DDBJ databases">
        <authorList>
            <person name="Kreplak J."/>
        </authorList>
    </citation>
    <scope>NUCLEOTIDE SEQUENCE [LARGE SCALE GENOMIC DNA]</scope>
</reference>
<evidence type="ECO:0000313" key="5">
    <source>
        <dbReference type="Proteomes" id="UP001157006"/>
    </source>
</evidence>
<dbReference type="Gene3D" id="3.40.309.10">
    <property type="entry name" value="Aldehyde Dehydrogenase, Chain A, domain 2"/>
    <property type="match status" value="2"/>
</dbReference>
<dbReference type="InterPro" id="IPR016160">
    <property type="entry name" value="Ald_DH_CS_CYS"/>
</dbReference>
<protein>
    <recommendedName>
        <fullName evidence="3">Aldehyde dehydrogenase domain-containing protein</fullName>
    </recommendedName>
</protein>
<evidence type="ECO:0000313" key="4">
    <source>
        <dbReference type="EMBL" id="CAI8594805.1"/>
    </source>
</evidence>
<dbReference type="SUPFAM" id="SSF53720">
    <property type="entry name" value="ALDH-like"/>
    <property type="match status" value="1"/>
</dbReference>
<dbReference type="GO" id="GO:0016620">
    <property type="term" value="F:oxidoreductase activity, acting on the aldehyde or oxo group of donors, NAD or NADP as acceptor"/>
    <property type="evidence" value="ECO:0007669"/>
    <property type="project" value="InterPro"/>
</dbReference>
<sequence length="432" mass="47632">MKLKVARELQMKNIPTIKFKKLFINEEFVDSVLGKTFETVDPRTEEVIIEIAEATKEDVDIAVKVARQAFDNGLWPRMSGAERVKIMVKWTILIEENIEEVAALDTIDGGKLYSWCKVVDVPEAANILQYYVCAANKIHGDVAPSLAAGCTMILKPTEQTPLSALFYAHLAKHAEIPDGVFNVVPGFGATAGAAISSHMDIDVSFTSLIEIGRRVMQAVALRNLKLVSLKLGGKSPIMVFDDADVDKAFDLALFGILHNKGEVCVAFSRVFVEERKNKAQFDKILSYIEHGKNERATLLHGVRKVGTKDTILSLLDSHHIDVILEGLPSEYAPVVSVVEKPTIFTNVKDDMLIAQDEIFGLVMTHSKFKNIDEAIKKANNTKYGLAAGIVNHNLEIAFVRVSFGSIATLPLIMTALLEVKSIATPIYNSPWL</sequence>
<dbReference type="InterPro" id="IPR016161">
    <property type="entry name" value="Ald_DH/histidinol_DH"/>
</dbReference>
<dbReference type="PANTHER" id="PTHR11699">
    <property type="entry name" value="ALDEHYDE DEHYDROGENASE-RELATED"/>
    <property type="match status" value="1"/>
</dbReference>
<dbReference type="EMBL" id="OX451735">
    <property type="protein sequence ID" value="CAI8594805.1"/>
    <property type="molecule type" value="Genomic_DNA"/>
</dbReference>
<evidence type="ECO:0000259" key="3">
    <source>
        <dbReference type="Pfam" id="PF00171"/>
    </source>
</evidence>